<dbReference type="Pfam" id="PF20239">
    <property type="entry name" value="DUF6596"/>
    <property type="match status" value="1"/>
</dbReference>
<dbReference type="Gene3D" id="1.10.1740.10">
    <property type="match status" value="1"/>
</dbReference>
<dbReference type="PANTHER" id="PTHR47756:SF2">
    <property type="entry name" value="BLL6612 PROTEIN"/>
    <property type="match status" value="1"/>
</dbReference>
<name>A0A975IWR7_9CAUL</name>
<feature type="domain" description="DUF6596" evidence="2">
    <location>
        <begin position="180"/>
        <end position="278"/>
    </location>
</feature>
<dbReference type="Proteomes" id="UP000676409">
    <property type="component" value="Chromosome"/>
</dbReference>
<dbReference type="AlphaFoldDB" id="A0A975IWR7"/>
<evidence type="ECO:0000259" key="1">
    <source>
        <dbReference type="Pfam" id="PF04542"/>
    </source>
</evidence>
<dbReference type="InterPro" id="IPR036388">
    <property type="entry name" value="WH-like_DNA-bd_sf"/>
</dbReference>
<dbReference type="GO" id="GO:0006352">
    <property type="term" value="P:DNA-templated transcription initiation"/>
    <property type="evidence" value="ECO:0007669"/>
    <property type="project" value="InterPro"/>
</dbReference>
<dbReference type="SUPFAM" id="SSF88946">
    <property type="entry name" value="Sigma2 domain of RNA polymerase sigma factors"/>
    <property type="match status" value="1"/>
</dbReference>
<dbReference type="GO" id="GO:0003700">
    <property type="term" value="F:DNA-binding transcription factor activity"/>
    <property type="evidence" value="ECO:0007669"/>
    <property type="project" value="InterPro"/>
</dbReference>
<dbReference type="Gene3D" id="1.10.10.10">
    <property type="entry name" value="Winged helix-like DNA-binding domain superfamily/Winged helix DNA-binding domain"/>
    <property type="match status" value="1"/>
</dbReference>
<accession>A0A975IWR7</accession>
<evidence type="ECO:0000313" key="4">
    <source>
        <dbReference type="Proteomes" id="UP000676409"/>
    </source>
</evidence>
<protein>
    <submittedName>
        <fullName evidence="3">RNA polymerase subunit sigma-24</fullName>
    </submittedName>
</protein>
<evidence type="ECO:0000259" key="2">
    <source>
        <dbReference type="Pfam" id="PF20239"/>
    </source>
</evidence>
<dbReference type="RefSeq" id="WP_211938701.1">
    <property type="nucleotide sequence ID" value="NZ_CP073078.1"/>
</dbReference>
<dbReference type="EMBL" id="CP073078">
    <property type="protein sequence ID" value="QUD88651.1"/>
    <property type="molecule type" value="Genomic_DNA"/>
</dbReference>
<gene>
    <name evidence="3" type="ORF">KCG34_01825</name>
</gene>
<organism evidence="3 4">
    <name type="scientific">Phenylobacterium montanum</name>
    <dbReference type="NCBI Taxonomy" id="2823693"/>
    <lineage>
        <taxon>Bacteria</taxon>
        <taxon>Pseudomonadati</taxon>
        <taxon>Pseudomonadota</taxon>
        <taxon>Alphaproteobacteria</taxon>
        <taxon>Caulobacterales</taxon>
        <taxon>Caulobacteraceae</taxon>
        <taxon>Phenylobacterium</taxon>
    </lineage>
</organism>
<sequence length="414" mass="44247">MARAPQAAAEAAARNSYGRLLAYLAARSGDLVAAEDALGDAFAAALAQWPDRGAPDNPDAWLLAVARRRLADQHRARGMAAAAEPHLVLMREEIEAAAAEPAVPDRRLALMFACAGPEVDPSVRAPLMLQAVLGLTAAEIGSAFLVPPGTMGQRLSRSKARLREAGRPFTSPPLEAWPERLGDVLQAIYAAFAKGWRELGEPEGEALATEAVWLGRLLTALMPGEGEAEGLLALMLYAEARRPARRCPAGDYAPLEAQDVARWDQAMLAEAEAVLSRASARPGASGRFQIEAAIQSAHIARRLSGLDTWPDILALYDLLRRLAPSPVVELNRALVLARIEGPEVGLAALRCLNDDRRIADYQPYWAALGRLSAETGQVAQAIEALILACGLSDDPAERRYLEGEIAQAKAAGMQ</sequence>
<dbReference type="InterPro" id="IPR046531">
    <property type="entry name" value="DUF6596"/>
</dbReference>
<dbReference type="PANTHER" id="PTHR47756">
    <property type="entry name" value="BLL6612 PROTEIN-RELATED"/>
    <property type="match status" value="1"/>
</dbReference>
<keyword evidence="4" id="KW-1185">Reference proteome</keyword>
<dbReference type="InterPro" id="IPR013324">
    <property type="entry name" value="RNA_pol_sigma_r3/r4-like"/>
</dbReference>
<evidence type="ECO:0000313" key="3">
    <source>
        <dbReference type="EMBL" id="QUD88651.1"/>
    </source>
</evidence>
<reference evidence="3" key="1">
    <citation type="submission" date="2021-04" db="EMBL/GenBank/DDBJ databases">
        <title>The complete genome sequence of Caulobacter sp. S6.</title>
        <authorList>
            <person name="Tang Y."/>
            <person name="Ouyang W."/>
            <person name="Liu Q."/>
            <person name="Huang B."/>
            <person name="Guo Z."/>
            <person name="Lei P."/>
        </authorList>
    </citation>
    <scope>NUCLEOTIDE SEQUENCE</scope>
    <source>
        <strain evidence="3">S6</strain>
    </source>
</reference>
<proteinExistence type="predicted"/>
<dbReference type="SUPFAM" id="SSF88659">
    <property type="entry name" value="Sigma3 and sigma4 domains of RNA polymerase sigma factors"/>
    <property type="match status" value="1"/>
</dbReference>
<feature type="domain" description="RNA polymerase sigma-70 region 2" evidence="1">
    <location>
        <begin position="17"/>
        <end position="77"/>
    </location>
</feature>
<dbReference type="KEGG" id="caul:KCG34_01825"/>
<dbReference type="InterPro" id="IPR013325">
    <property type="entry name" value="RNA_pol_sigma_r2"/>
</dbReference>
<dbReference type="Pfam" id="PF04542">
    <property type="entry name" value="Sigma70_r2"/>
    <property type="match status" value="1"/>
</dbReference>
<dbReference type="InterPro" id="IPR007627">
    <property type="entry name" value="RNA_pol_sigma70_r2"/>
</dbReference>